<dbReference type="SUPFAM" id="SSF50494">
    <property type="entry name" value="Trypsin-like serine proteases"/>
    <property type="match status" value="1"/>
</dbReference>
<dbReference type="Pfam" id="PF00089">
    <property type="entry name" value="Trypsin"/>
    <property type="match status" value="1"/>
</dbReference>
<dbReference type="PRINTS" id="PR00722">
    <property type="entry name" value="CHYMOTRYPSIN"/>
</dbReference>
<evidence type="ECO:0000256" key="3">
    <source>
        <dbReference type="RuleBase" id="RU363034"/>
    </source>
</evidence>
<keyword evidence="3" id="KW-0378">Hydrolase</keyword>
<dbReference type="Proteomes" id="UP000321570">
    <property type="component" value="Unassembled WGS sequence"/>
</dbReference>
<evidence type="ECO:0000256" key="1">
    <source>
        <dbReference type="ARBA" id="ARBA00023157"/>
    </source>
</evidence>
<feature type="chain" id="PRO_5021797177" description="Peptidase S1 domain-containing protein" evidence="4">
    <location>
        <begin position="21"/>
        <end position="320"/>
    </location>
</feature>
<evidence type="ECO:0000256" key="4">
    <source>
        <dbReference type="SAM" id="SignalP"/>
    </source>
</evidence>
<keyword evidence="4" id="KW-0732">Signal</keyword>
<dbReference type="InterPro" id="IPR018114">
    <property type="entry name" value="TRYPSIN_HIS"/>
</dbReference>
<dbReference type="PROSITE" id="PS50240">
    <property type="entry name" value="TRYPSIN_DOM"/>
    <property type="match status" value="1"/>
</dbReference>
<dbReference type="PROSITE" id="PS00134">
    <property type="entry name" value="TRYPSIN_HIS"/>
    <property type="match status" value="1"/>
</dbReference>
<name>A0A564Y167_HYMDI</name>
<keyword evidence="3" id="KW-0720">Serine protease</keyword>
<dbReference type="GO" id="GO:0006508">
    <property type="term" value="P:proteolysis"/>
    <property type="evidence" value="ECO:0007669"/>
    <property type="project" value="UniProtKB-KW"/>
</dbReference>
<protein>
    <recommendedName>
        <fullName evidence="5">Peptidase S1 domain-containing protein</fullName>
    </recommendedName>
</protein>
<evidence type="ECO:0000259" key="5">
    <source>
        <dbReference type="PROSITE" id="PS50240"/>
    </source>
</evidence>
<dbReference type="InterPro" id="IPR043504">
    <property type="entry name" value="Peptidase_S1_PA_chymotrypsin"/>
</dbReference>
<accession>A0A564Y167</accession>
<evidence type="ECO:0000313" key="6">
    <source>
        <dbReference type="EMBL" id="VUZ40528.1"/>
    </source>
</evidence>
<organism evidence="6 7">
    <name type="scientific">Hymenolepis diminuta</name>
    <name type="common">Rat tapeworm</name>
    <dbReference type="NCBI Taxonomy" id="6216"/>
    <lineage>
        <taxon>Eukaryota</taxon>
        <taxon>Metazoa</taxon>
        <taxon>Spiralia</taxon>
        <taxon>Lophotrochozoa</taxon>
        <taxon>Platyhelminthes</taxon>
        <taxon>Cestoda</taxon>
        <taxon>Eucestoda</taxon>
        <taxon>Cyclophyllidea</taxon>
        <taxon>Hymenolepididae</taxon>
        <taxon>Hymenolepis</taxon>
    </lineage>
</organism>
<feature type="domain" description="Peptidase S1" evidence="5">
    <location>
        <begin position="38"/>
        <end position="318"/>
    </location>
</feature>
<feature type="signal peptide" evidence="4">
    <location>
        <begin position="1"/>
        <end position="20"/>
    </location>
</feature>
<dbReference type="InterPro" id="IPR051487">
    <property type="entry name" value="Ser/Thr_Proteases_Immune/Dev"/>
</dbReference>
<dbReference type="Gene3D" id="2.40.10.10">
    <property type="entry name" value="Trypsin-like serine proteases"/>
    <property type="match status" value="1"/>
</dbReference>
<keyword evidence="1" id="KW-1015">Disulfide bond</keyword>
<dbReference type="SMART" id="SM00020">
    <property type="entry name" value="Tryp_SPc"/>
    <property type="match status" value="1"/>
</dbReference>
<proteinExistence type="inferred from homology"/>
<dbReference type="CDD" id="cd00190">
    <property type="entry name" value="Tryp_SPc"/>
    <property type="match status" value="1"/>
</dbReference>
<comment type="similarity">
    <text evidence="2">Belongs to the peptidase S1 family. CLIP subfamily.</text>
</comment>
<sequence length="320" mass="36124">MSNRIFWLLALAVLVSRVDSLPEETAEADVPLRRVRRIIGGDYVKQRNFPYMVSIQAKLRKDIFASLVGGVEHFCGGTLISPRWILTASHCLYAYDKNNTRIPLVDPKIWHVRMGTKELRPTFFDRVKGTFSRLFNFFYGQRKLQTFYHLEKIILHPKYEEPNLEYDIALLKVKERIQLRRLKDVDVLRLPFPGVVGENYPPANMTCTAIGWGSACVGCMPEMNMKAVELPIISHDACQKIFVSPINLTQTMEFCAGYVNGSKGIGSGDSGGPLVCDFEGMMVLAGVTSAIHAKYPESYPAVFTRVAAFTEWLLDTMKSN</sequence>
<dbReference type="InterPro" id="IPR001314">
    <property type="entry name" value="Peptidase_S1A"/>
</dbReference>
<dbReference type="EMBL" id="CABIJS010000033">
    <property type="protein sequence ID" value="VUZ40528.1"/>
    <property type="molecule type" value="Genomic_DNA"/>
</dbReference>
<reference evidence="6 7" key="1">
    <citation type="submission" date="2019-07" db="EMBL/GenBank/DDBJ databases">
        <authorList>
            <person name="Jastrzebski P J."/>
            <person name="Paukszto L."/>
            <person name="Jastrzebski P J."/>
        </authorList>
    </citation>
    <scope>NUCLEOTIDE SEQUENCE [LARGE SCALE GENOMIC DNA]</scope>
    <source>
        <strain evidence="6 7">WMS-il1</strain>
    </source>
</reference>
<gene>
    <name evidence="6" type="ORF">WMSIL1_LOCUS1339</name>
</gene>
<keyword evidence="7" id="KW-1185">Reference proteome</keyword>
<dbReference type="GO" id="GO:0004252">
    <property type="term" value="F:serine-type endopeptidase activity"/>
    <property type="evidence" value="ECO:0007669"/>
    <property type="project" value="InterPro"/>
</dbReference>
<dbReference type="InterPro" id="IPR001254">
    <property type="entry name" value="Trypsin_dom"/>
</dbReference>
<dbReference type="PROSITE" id="PS00135">
    <property type="entry name" value="TRYPSIN_SER"/>
    <property type="match status" value="1"/>
</dbReference>
<dbReference type="InterPro" id="IPR009003">
    <property type="entry name" value="Peptidase_S1_PA"/>
</dbReference>
<evidence type="ECO:0000313" key="7">
    <source>
        <dbReference type="Proteomes" id="UP000321570"/>
    </source>
</evidence>
<evidence type="ECO:0000256" key="2">
    <source>
        <dbReference type="ARBA" id="ARBA00024195"/>
    </source>
</evidence>
<dbReference type="AlphaFoldDB" id="A0A564Y167"/>
<dbReference type="InterPro" id="IPR033116">
    <property type="entry name" value="TRYPSIN_SER"/>
</dbReference>
<keyword evidence="3" id="KW-0645">Protease</keyword>
<dbReference type="PANTHER" id="PTHR24256">
    <property type="entry name" value="TRYPTASE-RELATED"/>
    <property type="match status" value="1"/>
</dbReference>